<dbReference type="InterPro" id="IPR007443">
    <property type="entry name" value="LpoA"/>
</dbReference>
<name>A0A2U2HFT2_9BURK</name>
<proteinExistence type="predicted"/>
<protein>
    <submittedName>
        <fullName evidence="2">LppC family lipoprotein</fullName>
    </submittedName>
</protein>
<dbReference type="PANTHER" id="PTHR38038:SF1">
    <property type="entry name" value="PENICILLIN-BINDING PROTEIN ACTIVATOR LPOA"/>
    <property type="match status" value="1"/>
</dbReference>
<dbReference type="Proteomes" id="UP000241421">
    <property type="component" value="Unassembled WGS sequence"/>
</dbReference>
<evidence type="ECO:0000313" key="2">
    <source>
        <dbReference type="EMBL" id="PWF43366.1"/>
    </source>
</evidence>
<sequence length="430" mass="45148">MLGCLAAGLFAGCNTPMPCDPGPGGLCTPIIANTSAPETGRRANDVAAPNMPNMPVTPVAPLASVPAAIVQTRPIDLSGPGGLPPAAMQPGAVQAGAVRIALMLPLRSEALGKPAEAVRAGFMAAYERDSAGFVVNLVQAGDTPDQVTSDYASAVQNNDIVVGPLARSAVTTLAASQLVLKPTIALNNPDANTAVPDLMLVMGLSIEAEARQVAQMAADELHAGLPLRALIVSGTNAWQRRIALAFQTRWKQLGFQSDVVELADSNGYLSEAALAQLKARVDADPPGLLFAALDADQAGQMRMNLDSALPLYGASSVNPGLEPGTAMAQLDGMRLMDLPWEVQPDHPAVRLHPPRIPSRAMLDMDRLYALGIDAYRVAREIALRPNQQFRFNGVTGRLQGKLGAGPSQFSRFYPAVIYQNGAFTPLNGKN</sequence>
<keyword evidence="1" id="KW-0472">Membrane</keyword>
<dbReference type="GO" id="GO:0030234">
    <property type="term" value="F:enzyme regulator activity"/>
    <property type="evidence" value="ECO:0007669"/>
    <property type="project" value="TreeGrafter"/>
</dbReference>
<organism evidence="2 3">
    <name type="scientific">Massilia glaciei</name>
    <dbReference type="NCBI Taxonomy" id="1524097"/>
    <lineage>
        <taxon>Bacteria</taxon>
        <taxon>Pseudomonadati</taxon>
        <taxon>Pseudomonadota</taxon>
        <taxon>Betaproteobacteria</taxon>
        <taxon>Burkholderiales</taxon>
        <taxon>Oxalobacteraceae</taxon>
        <taxon>Telluria group</taxon>
        <taxon>Massilia</taxon>
    </lineage>
</organism>
<keyword evidence="3" id="KW-1185">Reference proteome</keyword>
<evidence type="ECO:0000256" key="1">
    <source>
        <dbReference type="ARBA" id="ARBA00023136"/>
    </source>
</evidence>
<dbReference type="GO" id="GO:0009252">
    <property type="term" value="P:peptidoglycan biosynthetic process"/>
    <property type="evidence" value="ECO:0007669"/>
    <property type="project" value="TreeGrafter"/>
</dbReference>
<dbReference type="Gene3D" id="3.40.50.2300">
    <property type="match status" value="2"/>
</dbReference>
<keyword evidence="2" id="KW-0449">Lipoprotein</keyword>
<dbReference type="PANTHER" id="PTHR38038">
    <property type="entry name" value="PENICILLIN-BINDING PROTEIN ACTIVATOR LPOA"/>
    <property type="match status" value="1"/>
</dbReference>
<reference evidence="2 3" key="1">
    <citation type="submission" date="2018-04" db="EMBL/GenBank/DDBJ databases">
        <title>Massilia violaceinigra sp. nov., a novel purple-pigmented bacterium isolated from Tianshan glacier, Xinjiang, China.</title>
        <authorList>
            <person name="Wang H."/>
        </authorList>
    </citation>
    <scope>NUCLEOTIDE SEQUENCE [LARGE SCALE GENOMIC DNA]</scope>
    <source>
        <strain evidence="2 3">B448-2</strain>
    </source>
</reference>
<accession>A0A2U2HFT2</accession>
<dbReference type="AlphaFoldDB" id="A0A2U2HFT2"/>
<dbReference type="GO" id="GO:0031241">
    <property type="term" value="C:periplasmic side of cell outer membrane"/>
    <property type="evidence" value="ECO:0007669"/>
    <property type="project" value="TreeGrafter"/>
</dbReference>
<comment type="caution">
    <text evidence="2">The sequence shown here is derived from an EMBL/GenBank/DDBJ whole genome shotgun (WGS) entry which is preliminary data.</text>
</comment>
<dbReference type="InterPro" id="IPR028082">
    <property type="entry name" value="Peripla_BP_I"/>
</dbReference>
<evidence type="ECO:0000313" key="3">
    <source>
        <dbReference type="Proteomes" id="UP000241421"/>
    </source>
</evidence>
<gene>
    <name evidence="2" type="ORF">C7C56_021280</name>
</gene>
<dbReference type="EMBL" id="PXWF02000282">
    <property type="protein sequence ID" value="PWF43366.1"/>
    <property type="molecule type" value="Genomic_DNA"/>
</dbReference>
<dbReference type="Pfam" id="PF04348">
    <property type="entry name" value="LppC"/>
    <property type="match status" value="1"/>
</dbReference>
<dbReference type="CDD" id="cd06339">
    <property type="entry name" value="PBP1_YraM_LppC_lipoprotein-like"/>
    <property type="match status" value="1"/>
</dbReference>
<dbReference type="SUPFAM" id="SSF53822">
    <property type="entry name" value="Periplasmic binding protein-like I"/>
    <property type="match status" value="1"/>
</dbReference>